<evidence type="ECO:0000256" key="8">
    <source>
        <dbReference type="RuleBase" id="RU363032"/>
    </source>
</evidence>
<dbReference type="SUPFAM" id="SSF161098">
    <property type="entry name" value="MetI-like"/>
    <property type="match status" value="1"/>
</dbReference>
<evidence type="ECO:0000256" key="7">
    <source>
        <dbReference type="ARBA" id="ARBA00023136"/>
    </source>
</evidence>
<feature type="transmembrane region" description="Helical" evidence="8">
    <location>
        <begin position="72"/>
        <end position="92"/>
    </location>
</feature>
<feature type="domain" description="ABC transmembrane type-1" evidence="9">
    <location>
        <begin position="68"/>
        <end position="255"/>
    </location>
</feature>
<feature type="transmembrane region" description="Helical" evidence="8">
    <location>
        <begin position="237"/>
        <end position="255"/>
    </location>
</feature>
<keyword evidence="4" id="KW-1003">Cell membrane</keyword>
<keyword evidence="3 8" id="KW-0813">Transport</keyword>
<sequence>MTPRLARGLSRTLQYGLLCLFFAFVAMPMAVIVVFSFDANRFPSIPWGGFSLVWHEAAWADPMIREAFVNSIWVGLGTAVLSTAIGFAAAYLDFRHRFFGKRLFVFAVAIPPAVPTTILGMAMLAFVSRIGLSGRLETIVACHVAVASSFAMALIRLRLGEFGRDLEPAAWNLGASPWAGLRFVVLPFCRPALIAAFFLSAAVSFDEYMIAWFVGGVHETLPVRILNQLQGQVNPKINAIGAGVLAISLALVFLARRFTNLRPEPMHGPEPRGDSA</sequence>
<dbReference type="EMBL" id="JAHHZF010000004">
    <property type="protein sequence ID" value="MBT9289906.1"/>
    <property type="molecule type" value="Genomic_DNA"/>
</dbReference>
<dbReference type="CDD" id="cd06261">
    <property type="entry name" value="TM_PBP2"/>
    <property type="match status" value="1"/>
</dbReference>
<feature type="transmembrane region" description="Helical" evidence="8">
    <location>
        <begin position="12"/>
        <end position="37"/>
    </location>
</feature>
<dbReference type="Pfam" id="PF00528">
    <property type="entry name" value="BPD_transp_1"/>
    <property type="match status" value="1"/>
</dbReference>
<protein>
    <submittedName>
        <fullName evidence="10">ABC transporter permease</fullName>
    </submittedName>
</protein>
<organism evidence="10 11">
    <name type="scientific">Prosthecodimorpha staleyi</name>
    <dbReference type="NCBI Taxonomy" id="2840188"/>
    <lineage>
        <taxon>Bacteria</taxon>
        <taxon>Pseudomonadati</taxon>
        <taxon>Pseudomonadota</taxon>
        <taxon>Alphaproteobacteria</taxon>
        <taxon>Hyphomicrobiales</taxon>
        <taxon>Ancalomicrobiaceae</taxon>
        <taxon>Prosthecodimorpha</taxon>
    </lineage>
</organism>
<accession>A0A947D371</accession>
<dbReference type="InterPro" id="IPR051789">
    <property type="entry name" value="Bact_Polyamine_Transport"/>
</dbReference>
<feature type="transmembrane region" description="Helical" evidence="8">
    <location>
        <begin position="192"/>
        <end position="217"/>
    </location>
</feature>
<evidence type="ECO:0000256" key="2">
    <source>
        <dbReference type="ARBA" id="ARBA00007069"/>
    </source>
</evidence>
<dbReference type="Proteomes" id="UP000766595">
    <property type="component" value="Unassembled WGS sequence"/>
</dbReference>
<reference evidence="10 11" key="1">
    <citation type="submission" date="2021-06" db="EMBL/GenBank/DDBJ databases">
        <authorList>
            <person name="Grouzdev D.S."/>
            <person name="Koziaeva V."/>
        </authorList>
    </citation>
    <scope>NUCLEOTIDE SEQUENCE [LARGE SCALE GENOMIC DNA]</scope>
    <source>
        <strain evidence="10 11">22</strain>
    </source>
</reference>
<feature type="transmembrane region" description="Helical" evidence="8">
    <location>
        <begin position="104"/>
        <end position="126"/>
    </location>
</feature>
<evidence type="ECO:0000256" key="6">
    <source>
        <dbReference type="ARBA" id="ARBA00022989"/>
    </source>
</evidence>
<dbReference type="AlphaFoldDB" id="A0A947D371"/>
<dbReference type="GO" id="GO:0055085">
    <property type="term" value="P:transmembrane transport"/>
    <property type="evidence" value="ECO:0007669"/>
    <property type="project" value="InterPro"/>
</dbReference>
<evidence type="ECO:0000259" key="9">
    <source>
        <dbReference type="PROSITE" id="PS50928"/>
    </source>
</evidence>
<gene>
    <name evidence="10" type="ORF">KL771_10585</name>
</gene>
<dbReference type="InterPro" id="IPR000515">
    <property type="entry name" value="MetI-like"/>
</dbReference>
<keyword evidence="6 8" id="KW-1133">Transmembrane helix</keyword>
<comment type="caution">
    <text evidence="10">The sequence shown here is derived from an EMBL/GenBank/DDBJ whole genome shotgun (WGS) entry which is preliminary data.</text>
</comment>
<proteinExistence type="inferred from homology"/>
<evidence type="ECO:0000256" key="5">
    <source>
        <dbReference type="ARBA" id="ARBA00022692"/>
    </source>
</evidence>
<evidence type="ECO:0000256" key="1">
    <source>
        <dbReference type="ARBA" id="ARBA00004651"/>
    </source>
</evidence>
<evidence type="ECO:0000256" key="3">
    <source>
        <dbReference type="ARBA" id="ARBA00022448"/>
    </source>
</evidence>
<dbReference type="InterPro" id="IPR035906">
    <property type="entry name" value="MetI-like_sf"/>
</dbReference>
<dbReference type="PANTHER" id="PTHR43848">
    <property type="entry name" value="PUTRESCINE TRANSPORT SYSTEM PERMEASE PROTEIN POTI"/>
    <property type="match status" value="1"/>
</dbReference>
<keyword evidence="5 8" id="KW-0812">Transmembrane</keyword>
<dbReference type="PANTHER" id="PTHR43848:SF2">
    <property type="entry name" value="PUTRESCINE TRANSPORT SYSTEM PERMEASE PROTEIN POTI"/>
    <property type="match status" value="1"/>
</dbReference>
<dbReference type="GO" id="GO:0005886">
    <property type="term" value="C:plasma membrane"/>
    <property type="evidence" value="ECO:0007669"/>
    <property type="project" value="UniProtKB-SubCell"/>
</dbReference>
<evidence type="ECO:0000313" key="10">
    <source>
        <dbReference type="EMBL" id="MBT9289906.1"/>
    </source>
</evidence>
<comment type="similarity">
    <text evidence="2">Belongs to the binding-protein-dependent transport system permease family. CysTW subfamily.</text>
</comment>
<evidence type="ECO:0000256" key="4">
    <source>
        <dbReference type="ARBA" id="ARBA00022475"/>
    </source>
</evidence>
<name>A0A947D371_9HYPH</name>
<comment type="subcellular location">
    <subcellularLocation>
        <location evidence="1 8">Cell membrane</location>
        <topology evidence="1 8">Multi-pass membrane protein</topology>
    </subcellularLocation>
</comment>
<dbReference type="Gene3D" id="1.10.3720.10">
    <property type="entry name" value="MetI-like"/>
    <property type="match status" value="1"/>
</dbReference>
<evidence type="ECO:0000313" key="11">
    <source>
        <dbReference type="Proteomes" id="UP000766595"/>
    </source>
</evidence>
<keyword evidence="11" id="KW-1185">Reference proteome</keyword>
<keyword evidence="7 8" id="KW-0472">Membrane</keyword>
<dbReference type="PROSITE" id="PS50928">
    <property type="entry name" value="ABC_TM1"/>
    <property type="match status" value="1"/>
</dbReference>